<dbReference type="AlphaFoldDB" id="A0A133NDY0"/>
<feature type="transmembrane region" description="Helical" evidence="1">
    <location>
        <begin position="45"/>
        <end position="65"/>
    </location>
</feature>
<feature type="transmembrane region" description="Helical" evidence="1">
    <location>
        <begin position="205"/>
        <end position="229"/>
    </location>
</feature>
<protein>
    <submittedName>
        <fullName evidence="2">Uncharacterized protein</fullName>
    </submittedName>
</protein>
<reference evidence="2 3" key="1">
    <citation type="submission" date="2016-01" db="EMBL/GenBank/DDBJ databases">
        <authorList>
            <person name="Oliw E.H."/>
        </authorList>
    </citation>
    <scope>NUCLEOTIDE SEQUENCE [LARGE SCALE GENOMIC DNA]</scope>
    <source>
        <strain evidence="2 3">MJR7757A</strain>
    </source>
</reference>
<keyword evidence="1" id="KW-0472">Membrane</keyword>
<evidence type="ECO:0000256" key="1">
    <source>
        <dbReference type="SAM" id="Phobius"/>
    </source>
</evidence>
<keyword evidence="1" id="KW-1133">Transmembrane helix</keyword>
<name>A0A133NDY0_CLOPF</name>
<feature type="transmembrane region" description="Helical" evidence="1">
    <location>
        <begin position="134"/>
        <end position="155"/>
    </location>
</feature>
<evidence type="ECO:0000313" key="2">
    <source>
        <dbReference type="EMBL" id="KXA14489.1"/>
    </source>
</evidence>
<feature type="transmembrane region" description="Helical" evidence="1">
    <location>
        <begin position="71"/>
        <end position="89"/>
    </location>
</feature>
<proteinExistence type="predicted"/>
<accession>A0A133NDY0</accession>
<keyword evidence="1" id="KW-0812">Transmembrane</keyword>
<dbReference type="Proteomes" id="UP000070646">
    <property type="component" value="Unassembled WGS sequence"/>
</dbReference>
<dbReference type="EMBL" id="LRPU01000009">
    <property type="protein sequence ID" value="KXA14489.1"/>
    <property type="molecule type" value="Genomic_DNA"/>
</dbReference>
<gene>
    <name evidence="2" type="ORF">HMPREF3222_00280</name>
</gene>
<sequence>MNSSKTYTNFDIIIININFDWRIFMDQNINKKLSVGQFLKSVFNIFIKNLGDIAIISVLFALPTIIGGGNAIFSVIGIFSLGFSSIAIIKLANNFIRGEKVSWIETIKSAFKNPLFPLGVFLIQNFAVSLGSSIFAPLGIVISIFFVIAMQCSIFENINVIESIRKSFLLVKNNFLDIILKQFALVFIINFFTMTFAMFLNQSVLSIIIFSLVLNIITALTLIGGNLIYKEVTV</sequence>
<feature type="transmembrane region" description="Helical" evidence="1">
    <location>
        <begin position="175"/>
        <end position="199"/>
    </location>
</feature>
<organism evidence="2 3">
    <name type="scientific">Clostridium perfringens</name>
    <dbReference type="NCBI Taxonomy" id="1502"/>
    <lineage>
        <taxon>Bacteria</taxon>
        <taxon>Bacillati</taxon>
        <taxon>Bacillota</taxon>
        <taxon>Clostridia</taxon>
        <taxon>Eubacteriales</taxon>
        <taxon>Clostridiaceae</taxon>
        <taxon>Clostridium</taxon>
    </lineage>
</organism>
<dbReference type="PATRIC" id="fig|1502.174.peg.283"/>
<comment type="caution">
    <text evidence="2">The sequence shown here is derived from an EMBL/GenBank/DDBJ whole genome shotgun (WGS) entry which is preliminary data.</text>
</comment>
<evidence type="ECO:0000313" key="3">
    <source>
        <dbReference type="Proteomes" id="UP000070646"/>
    </source>
</evidence>